<evidence type="ECO:0000313" key="3">
    <source>
        <dbReference type="EMBL" id="CAH1721346.1"/>
    </source>
</evidence>
<sequence>MSRIQSVSSDAFENDSDMDLDQNDDPEFQVKTSKKNAKSSKSKRALLLSSSSTSPKTSKKKQQIQFVTENRFTPISPATTATELASNQSAPTQLTSYNIETDDVQPIPAPPPIFVSNIDNFIKLRTDLINLVGNNNFSFKSTSKNLKIETKDPDAYRKVIRYLKENQIEHHTYQAREDRAFRIVVRNLHPSTPTSEVGVAITEIGYSVRNVSNVLHKTSRQPLPLFFVDLDPAEINKDIFHLKNLLHTKISVEEPHKRRELIQCTNCQDYGHSKTYCAHPPRCVRCVGQHLTANCTQSKDQPPTCTLCGGNHTASYRGCSTHKNLQRLHRNSSLYFKNSKTKINNVINTNNVSVGQDPSVDTPQTTQITQDLNAFPPLPKKIPPETHAKKKYSQRVTQNPTQENNTENLMSSFLTEMKLLINPLIQLLTTVINKLISNDKY</sequence>
<dbReference type="Pfam" id="PF07530">
    <property type="entry name" value="PRE_C2HC"/>
    <property type="match status" value="1"/>
</dbReference>
<feature type="compositionally biased region" description="Acidic residues" evidence="1">
    <location>
        <begin position="12"/>
        <end position="27"/>
    </location>
</feature>
<feature type="domain" description="Pre-C2HC" evidence="2">
    <location>
        <begin position="194"/>
        <end position="262"/>
    </location>
</feature>
<evidence type="ECO:0000256" key="1">
    <source>
        <dbReference type="SAM" id="MobiDB-lite"/>
    </source>
</evidence>
<protein>
    <recommendedName>
        <fullName evidence="2">Pre-C2HC domain-containing protein</fullName>
    </recommendedName>
</protein>
<dbReference type="SMART" id="SM00596">
    <property type="entry name" value="PRE_C2HC"/>
    <property type="match status" value="1"/>
</dbReference>
<dbReference type="EMBL" id="OU899035">
    <property type="protein sequence ID" value="CAH1721346.1"/>
    <property type="molecule type" value="Genomic_DNA"/>
</dbReference>
<feature type="compositionally biased region" description="Basic residues" evidence="1">
    <location>
        <begin position="32"/>
        <end position="44"/>
    </location>
</feature>
<feature type="region of interest" description="Disordered" evidence="1">
    <location>
        <begin position="373"/>
        <end position="405"/>
    </location>
</feature>
<feature type="compositionally biased region" description="Polar residues" evidence="1">
    <location>
        <begin position="1"/>
        <end position="11"/>
    </location>
</feature>
<proteinExistence type="predicted"/>
<reference evidence="3" key="2">
    <citation type="submission" date="2022-10" db="EMBL/GenBank/DDBJ databases">
        <authorList>
            <consortium name="ENA_rothamsted_submissions"/>
            <consortium name="culmorum"/>
            <person name="King R."/>
        </authorList>
    </citation>
    <scope>NUCLEOTIDE SEQUENCE</scope>
</reference>
<dbReference type="AlphaFoldDB" id="A0A9P0J1L1"/>
<accession>A0A9P0J1L1</accession>
<dbReference type="InterPro" id="IPR006579">
    <property type="entry name" value="Pre_C2HC_dom"/>
</dbReference>
<evidence type="ECO:0000313" key="4">
    <source>
        <dbReference type="Proteomes" id="UP001154329"/>
    </source>
</evidence>
<keyword evidence="4" id="KW-1185">Reference proteome</keyword>
<evidence type="ECO:0000259" key="2">
    <source>
        <dbReference type="SMART" id="SM00596"/>
    </source>
</evidence>
<feature type="region of interest" description="Disordered" evidence="1">
    <location>
        <begin position="1"/>
        <end position="71"/>
    </location>
</feature>
<feature type="compositionally biased region" description="Low complexity" evidence="1">
    <location>
        <begin position="45"/>
        <end position="56"/>
    </location>
</feature>
<gene>
    <name evidence="3" type="ORF">APHIGO_LOCUS4356</name>
</gene>
<reference evidence="3" key="1">
    <citation type="submission" date="2022-02" db="EMBL/GenBank/DDBJ databases">
        <authorList>
            <person name="King R."/>
        </authorList>
    </citation>
    <scope>NUCLEOTIDE SEQUENCE</scope>
</reference>
<name>A0A9P0J1L1_APHGO</name>
<organism evidence="3 4">
    <name type="scientific">Aphis gossypii</name>
    <name type="common">Cotton aphid</name>
    <dbReference type="NCBI Taxonomy" id="80765"/>
    <lineage>
        <taxon>Eukaryota</taxon>
        <taxon>Metazoa</taxon>
        <taxon>Ecdysozoa</taxon>
        <taxon>Arthropoda</taxon>
        <taxon>Hexapoda</taxon>
        <taxon>Insecta</taxon>
        <taxon>Pterygota</taxon>
        <taxon>Neoptera</taxon>
        <taxon>Paraneoptera</taxon>
        <taxon>Hemiptera</taxon>
        <taxon>Sternorrhyncha</taxon>
        <taxon>Aphidomorpha</taxon>
        <taxon>Aphidoidea</taxon>
        <taxon>Aphididae</taxon>
        <taxon>Aphidini</taxon>
        <taxon>Aphis</taxon>
        <taxon>Aphis</taxon>
    </lineage>
</organism>
<dbReference type="Proteomes" id="UP001154329">
    <property type="component" value="Chromosome 2"/>
</dbReference>